<dbReference type="GO" id="GO:0006631">
    <property type="term" value="P:fatty acid metabolic process"/>
    <property type="evidence" value="ECO:0007669"/>
    <property type="project" value="TreeGrafter"/>
</dbReference>
<gene>
    <name evidence="5" type="ORF">FSW04_06330</name>
</gene>
<keyword evidence="2 5" id="KW-0436">Ligase</keyword>
<evidence type="ECO:0000259" key="4">
    <source>
        <dbReference type="Pfam" id="PF13193"/>
    </source>
</evidence>
<comment type="similarity">
    <text evidence="1">Belongs to the ATP-dependent AMP-binding enzyme family.</text>
</comment>
<dbReference type="Gene3D" id="3.30.300.30">
    <property type="match status" value="1"/>
</dbReference>
<name>A0A5B8U2K4_9ACTN</name>
<keyword evidence="6" id="KW-1185">Reference proteome</keyword>
<dbReference type="Proteomes" id="UP000321805">
    <property type="component" value="Chromosome"/>
</dbReference>
<dbReference type="InterPro" id="IPR045851">
    <property type="entry name" value="AMP-bd_C_sf"/>
</dbReference>
<evidence type="ECO:0000256" key="1">
    <source>
        <dbReference type="ARBA" id="ARBA00006432"/>
    </source>
</evidence>
<sequence>MSVFDPGLRPDGDPRRLITSLHHWARTAEDRPFIDFAGPAGTTSLTWGAFADRVRRLAAGLLDAGLKPGDRCVLHTGNTLGFMLAFWALQEVGSTTVPTIAQYAPDELRYVVEHSGAWGVVAAPDLLDVAREAVDGVGCHLIIDGPEGDGTPTLDDLIAAGDPARAPGGGAPGDLAIIMYTSGTTSRPKGVMLGNGESAYTARSFAEHLRMQPADRVLTCMPLFHINAMMFQMMAAVLGGARFVLVPRFSASQYWGWVRDHEITIGHLINGPIRVLLGAEPRPDDREHALRVMSYGMPLDRDELLAFADRFGVSPIMIYGMTETCCGATLTPLDVGARLGHQHLGPPLQGWEVAVVDEELAPVPDGEPGEIVVRSPGVMRGYYRDPDVTAATLVDGWVRTSDVGYRDDEGQFHFVDRMKDMLKPNGENVAASEVEGVLADHEAVEECAVVGVPDPVRTDIVVALVVPVAGATVTAEELQAWCRDRLARFKVPSIVELRDELPKTSIGKIRKGELREELRRAAARAD</sequence>
<dbReference type="Pfam" id="PF13193">
    <property type="entry name" value="AMP-binding_C"/>
    <property type="match status" value="1"/>
</dbReference>
<proteinExistence type="inferred from homology"/>
<dbReference type="KEGG" id="bsol:FSW04_06330"/>
<evidence type="ECO:0000256" key="2">
    <source>
        <dbReference type="ARBA" id="ARBA00022598"/>
    </source>
</evidence>
<feature type="domain" description="AMP-dependent synthetase/ligase" evidence="3">
    <location>
        <begin position="22"/>
        <end position="383"/>
    </location>
</feature>
<protein>
    <submittedName>
        <fullName evidence="5">ATP-dependent acyl-CoA ligase</fullName>
    </submittedName>
</protein>
<dbReference type="AlphaFoldDB" id="A0A5B8U2K4"/>
<dbReference type="InterPro" id="IPR000873">
    <property type="entry name" value="AMP-dep_synth/lig_dom"/>
</dbReference>
<dbReference type="Pfam" id="PF00501">
    <property type="entry name" value="AMP-binding"/>
    <property type="match status" value="1"/>
</dbReference>
<reference evidence="5 6" key="1">
    <citation type="journal article" date="2018" name="J. Microbiol.">
        <title>Baekduia soli gen. nov., sp. nov., a novel bacterium isolated from the soil of Baekdu Mountain and proposal of a novel family name, Baekduiaceae fam. nov.</title>
        <authorList>
            <person name="An D.S."/>
            <person name="Siddiqi M.Z."/>
            <person name="Kim K.H."/>
            <person name="Yu H.S."/>
            <person name="Im W.T."/>
        </authorList>
    </citation>
    <scope>NUCLEOTIDE SEQUENCE [LARGE SCALE GENOMIC DNA]</scope>
    <source>
        <strain evidence="5 6">BR7-21</strain>
    </source>
</reference>
<organism evidence="5 6">
    <name type="scientific">Baekduia soli</name>
    <dbReference type="NCBI Taxonomy" id="496014"/>
    <lineage>
        <taxon>Bacteria</taxon>
        <taxon>Bacillati</taxon>
        <taxon>Actinomycetota</taxon>
        <taxon>Thermoleophilia</taxon>
        <taxon>Solirubrobacterales</taxon>
        <taxon>Baekduiaceae</taxon>
        <taxon>Baekduia</taxon>
    </lineage>
</organism>
<feature type="domain" description="AMP-binding enzyme C-terminal" evidence="4">
    <location>
        <begin position="433"/>
        <end position="508"/>
    </location>
</feature>
<dbReference type="PANTHER" id="PTHR43201">
    <property type="entry name" value="ACYL-COA SYNTHETASE"/>
    <property type="match status" value="1"/>
</dbReference>
<dbReference type="PANTHER" id="PTHR43201:SF5">
    <property type="entry name" value="MEDIUM-CHAIN ACYL-COA LIGASE ACSF2, MITOCHONDRIAL"/>
    <property type="match status" value="1"/>
</dbReference>
<dbReference type="EMBL" id="CP042430">
    <property type="protein sequence ID" value="QEC47244.1"/>
    <property type="molecule type" value="Genomic_DNA"/>
</dbReference>
<dbReference type="GO" id="GO:0031956">
    <property type="term" value="F:medium-chain fatty acid-CoA ligase activity"/>
    <property type="evidence" value="ECO:0007669"/>
    <property type="project" value="TreeGrafter"/>
</dbReference>
<dbReference type="Gene3D" id="3.40.50.12780">
    <property type="entry name" value="N-terminal domain of ligase-like"/>
    <property type="match status" value="1"/>
</dbReference>
<accession>A0A5B8U2K4</accession>
<dbReference type="SUPFAM" id="SSF56801">
    <property type="entry name" value="Acetyl-CoA synthetase-like"/>
    <property type="match status" value="1"/>
</dbReference>
<evidence type="ECO:0000259" key="3">
    <source>
        <dbReference type="Pfam" id="PF00501"/>
    </source>
</evidence>
<dbReference type="PROSITE" id="PS00455">
    <property type="entry name" value="AMP_BINDING"/>
    <property type="match status" value="1"/>
</dbReference>
<dbReference type="InterPro" id="IPR025110">
    <property type="entry name" value="AMP-bd_C"/>
</dbReference>
<dbReference type="InterPro" id="IPR042099">
    <property type="entry name" value="ANL_N_sf"/>
</dbReference>
<dbReference type="InterPro" id="IPR020845">
    <property type="entry name" value="AMP-binding_CS"/>
</dbReference>
<dbReference type="RefSeq" id="WP_146917476.1">
    <property type="nucleotide sequence ID" value="NZ_CP042430.1"/>
</dbReference>
<dbReference type="OrthoDB" id="2579187at2"/>
<evidence type="ECO:0000313" key="5">
    <source>
        <dbReference type="EMBL" id="QEC47244.1"/>
    </source>
</evidence>
<evidence type="ECO:0000313" key="6">
    <source>
        <dbReference type="Proteomes" id="UP000321805"/>
    </source>
</evidence>